<reference evidence="6" key="3">
    <citation type="submission" date="2025-08" db="UniProtKB">
        <authorList>
            <consortium name="RefSeq"/>
        </authorList>
    </citation>
    <scope>IDENTIFICATION</scope>
    <source>
        <strain evidence="6">CBS 342.82</strain>
    </source>
</reference>
<dbReference type="InterPro" id="IPR012791">
    <property type="entry name" value="3-oxoacid_CoA-transf_B"/>
</dbReference>
<dbReference type="Gene3D" id="3.40.1080.10">
    <property type="entry name" value="Glutaconate Coenzyme A-transferase"/>
    <property type="match status" value="2"/>
</dbReference>
<dbReference type="EC" id="2.8.3.5" evidence="3"/>
<dbReference type="InterPro" id="IPR014388">
    <property type="entry name" value="3-oxoacid_CoA-transferase"/>
</dbReference>
<evidence type="ECO:0000256" key="4">
    <source>
        <dbReference type="PIRSR" id="PIRSR000858-1"/>
    </source>
</evidence>
<evidence type="ECO:0000256" key="1">
    <source>
        <dbReference type="ARBA" id="ARBA00007154"/>
    </source>
</evidence>
<dbReference type="InterPro" id="IPR004165">
    <property type="entry name" value="CoA_trans_fam_I"/>
</dbReference>
<comment type="similarity">
    <text evidence="1 3">Belongs to the 3-oxoacid CoA-transferase family.</text>
</comment>
<sequence length="484" mass="53142">MTARKDFEICRSVENALRDLKSGATIMAGSFGLSGIPETMIEWTRQQDHIKDLIFISTEAGDDSWGLGRLYEKNKIKEQYLSYIGHCHLMEKAFLQGETKLNLIPQGTFAEKIRCAGAGIPAFYTRTGLHTLYAEGKLPCKYNGVGEAIEFNEPREVKSFKGKDYLLEEAFDEADFAWIKAYKADTMGNCIFKGSSYNYNRIMANAAKITIVEAEEIVEAGALSPESIHLPGLNVNRLFKGERWGKIEILKNDTSDDMKKPEKKTVRDIIAQRAAREFEPGSSCNLGVGMPVLAADFAAKDGRHVYVQSENGIIGVGGYPKKGEEDNDWINAGKETITAIPGASTFGSDVSFGQIRGGHLNMTVLGALECSQYGDIANYMIPGKMVKGMGGAMDLVANPEKTRIVVVQTHCAKDGTSKIKAQCDLPLTGARCVHTIIIELACFDVDHAKGLTLRDYNPDSSIEEIREKTACDFQVAEGCGPWEV</sequence>
<dbReference type="RefSeq" id="XP_033462890.1">
    <property type="nucleotide sequence ID" value="XM_033608331.1"/>
</dbReference>
<dbReference type="SUPFAM" id="SSF100950">
    <property type="entry name" value="NagB/RpiA/CoA transferase-like"/>
    <property type="match status" value="2"/>
</dbReference>
<comment type="catalytic activity">
    <reaction evidence="3">
        <text>a 3-oxo acid + succinyl-CoA = a 3-oxoacyl-CoA + succinate</text>
        <dbReference type="Rhea" id="RHEA:24564"/>
        <dbReference type="ChEBI" id="CHEBI:30031"/>
        <dbReference type="ChEBI" id="CHEBI:35973"/>
        <dbReference type="ChEBI" id="CHEBI:57292"/>
        <dbReference type="ChEBI" id="CHEBI:90726"/>
        <dbReference type="EC" id="2.8.3.5"/>
    </reaction>
</comment>
<accession>A0A6J3ME19</accession>
<dbReference type="UniPathway" id="UPA00929">
    <property type="reaction ID" value="UER00894"/>
</dbReference>
<dbReference type="PIRSF" id="PIRSF000858">
    <property type="entry name" value="SCOT-t"/>
    <property type="match status" value="1"/>
</dbReference>
<evidence type="ECO:0000256" key="2">
    <source>
        <dbReference type="ARBA" id="ARBA00022679"/>
    </source>
</evidence>
<dbReference type="PANTHER" id="PTHR13707:SF60">
    <property type="entry name" value="ACETATE COA-TRANSFERASE SUBUNIT ALPHA"/>
    <property type="match status" value="1"/>
</dbReference>
<organism evidence="6">
    <name type="scientific">Dissoconium aciculare CBS 342.82</name>
    <dbReference type="NCBI Taxonomy" id="1314786"/>
    <lineage>
        <taxon>Eukaryota</taxon>
        <taxon>Fungi</taxon>
        <taxon>Dikarya</taxon>
        <taxon>Ascomycota</taxon>
        <taxon>Pezizomycotina</taxon>
        <taxon>Dothideomycetes</taxon>
        <taxon>Dothideomycetidae</taxon>
        <taxon>Mycosphaerellales</taxon>
        <taxon>Dissoconiaceae</taxon>
        <taxon>Dissoconium</taxon>
    </lineage>
</organism>
<keyword evidence="5" id="KW-1185">Reference proteome</keyword>
<reference evidence="6" key="2">
    <citation type="submission" date="2020-04" db="EMBL/GenBank/DDBJ databases">
        <authorList>
            <consortium name="NCBI Genome Project"/>
        </authorList>
    </citation>
    <scope>NUCLEOTIDE SEQUENCE</scope>
    <source>
        <strain evidence="6">CBS 342.82</strain>
    </source>
</reference>
<feature type="active site" description="5-glutamyl coenzyme A thioester intermediate" evidence="4">
    <location>
        <position position="310"/>
    </location>
</feature>
<dbReference type="GO" id="GO:0046952">
    <property type="term" value="P:ketone body catabolic process"/>
    <property type="evidence" value="ECO:0007669"/>
    <property type="project" value="InterPro"/>
</dbReference>
<dbReference type="Proteomes" id="UP000504637">
    <property type="component" value="Unplaced"/>
</dbReference>
<dbReference type="Pfam" id="PF01144">
    <property type="entry name" value="CoA_trans"/>
    <property type="match status" value="2"/>
</dbReference>
<gene>
    <name evidence="6" type="ORF">K489DRAFT_428314</name>
</gene>
<evidence type="ECO:0000313" key="6">
    <source>
        <dbReference type="RefSeq" id="XP_033462890.1"/>
    </source>
</evidence>
<dbReference type="AlphaFoldDB" id="A0A6J3ME19"/>
<dbReference type="OrthoDB" id="1933379at2759"/>
<dbReference type="PANTHER" id="PTHR13707">
    <property type="entry name" value="KETOACID-COENZYME A TRANSFERASE"/>
    <property type="match status" value="1"/>
</dbReference>
<dbReference type="NCBIfam" id="TIGR02428">
    <property type="entry name" value="pcaJ_scoB_fam"/>
    <property type="match status" value="1"/>
</dbReference>
<keyword evidence="3" id="KW-0496">Mitochondrion</keyword>
<dbReference type="GeneID" id="54366131"/>
<evidence type="ECO:0000313" key="5">
    <source>
        <dbReference type="Proteomes" id="UP000504637"/>
    </source>
</evidence>
<dbReference type="NCBIfam" id="TIGR02429">
    <property type="entry name" value="pcaI_scoA_fam"/>
    <property type="match status" value="1"/>
</dbReference>
<name>A0A6J3ME19_9PEZI</name>
<dbReference type="InterPro" id="IPR012792">
    <property type="entry name" value="3-oxoacid_CoA-transf_A"/>
</dbReference>
<evidence type="ECO:0000256" key="3">
    <source>
        <dbReference type="PIRNR" id="PIRNR000858"/>
    </source>
</evidence>
<proteinExistence type="inferred from homology"/>
<keyword evidence="2 3" id="KW-0808">Transferase</keyword>
<comment type="pathway">
    <text evidence="3">Ketone metabolism; succinyl-CoA degradation; acetoacetyl-CoA from succinyl-CoA: step 1/1.</text>
</comment>
<comment type="function">
    <text evidence="3">Key enzyme for ketone body catabolism. Transfers the CoA moiety from succinate to acetoacetate. Formation of the enzyme-CoA intermediate proceeds via an unstable anhydride species formed between the carboxylate groups of the enzyme and substrate.</text>
</comment>
<dbReference type="GO" id="GO:0008260">
    <property type="term" value="F:succinyl-CoA:3-oxo-acid CoA-transferase activity"/>
    <property type="evidence" value="ECO:0007669"/>
    <property type="project" value="UniProtKB-EC"/>
</dbReference>
<dbReference type="InterPro" id="IPR037171">
    <property type="entry name" value="NagB/RpiA_transferase-like"/>
</dbReference>
<protein>
    <recommendedName>
        <fullName evidence="3">Succinyl-CoA:3-ketoacid-coenzyme A transferase</fullName>
        <ecNumber evidence="3">2.8.3.5</ecNumber>
    </recommendedName>
</protein>
<reference evidence="6" key="1">
    <citation type="submission" date="2020-01" db="EMBL/GenBank/DDBJ databases">
        <authorList>
            <consortium name="DOE Joint Genome Institute"/>
            <person name="Haridas S."/>
            <person name="Albert R."/>
            <person name="Binder M."/>
            <person name="Bloem J."/>
            <person name="Labutti K."/>
            <person name="Salamov A."/>
            <person name="Andreopoulos B."/>
            <person name="Baker S.E."/>
            <person name="Barry K."/>
            <person name="Bills G."/>
            <person name="Bluhm B.H."/>
            <person name="Cannon C."/>
            <person name="Castanera R."/>
            <person name="Culley D.E."/>
            <person name="Daum C."/>
            <person name="Ezra D."/>
            <person name="Gonzalez J.B."/>
            <person name="Henrissat B."/>
            <person name="Kuo A."/>
            <person name="Liang C."/>
            <person name="Lipzen A."/>
            <person name="Lutzoni F."/>
            <person name="Magnuson J."/>
            <person name="Mondo S."/>
            <person name="Nolan M."/>
            <person name="Ohm R."/>
            <person name="Pangilinan J."/>
            <person name="Park H.-J."/>
            <person name="Ramirez L."/>
            <person name="Alfaro M."/>
            <person name="Sun H."/>
            <person name="Tritt A."/>
            <person name="Yoshinaga Y."/>
            <person name="Zwiers L.-H."/>
            <person name="Turgeon B.G."/>
            <person name="Goodwin S.B."/>
            <person name="Spatafora J.W."/>
            <person name="Crous P.W."/>
            <person name="Grigoriev I.V."/>
        </authorList>
    </citation>
    <scope>NUCLEOTIDE SEQUENCE</scope>
    <source>
        <strain evidence="6">CBS 342.82</strain>
    </source>
</reference>
<dbReference type="SMART" id="SM00882">
    <property type="entry name" value="CoA_trans"/>
    <property type="match status" value="2"/>
</dbReference>